<gene>
    <name evidence="12" type="primary">LOC111120108</name>
</gene>
<dbReference type="InterPro" id="IPR036770">
    <property type="entry name" value="Ankyrin_rpt-contain_sf"/>
</dbReference>
<feature type="repeat" description="ANK" evidence="8">
    <location>
        <begin position="561"/>
        <end position="593"/>
    </location>
</feature>
<keyword evidence="11" id="KW-1185">Reference proteome</keyword>
<feature type="repeat" description="ANK" evidence="8">
    <location>
        <begin position="184"/>
        <end position="217"/>
    </location>
</feature>
<keyword evidence="6" id="KW-0325">Glycoprotein</keyword>
<feature type="repeat" description="ANK" evidence="8">
    <location>
        <begin position="117"/>
        <end position="149"/>
    </location>
</feature>
<feature type="compositionally biased region" description="Basic and acidic residues" evidence="9">
    <location>
        <begin position="1"/>
        <end position="10"/>
    </location>
</feature>
<evidence type="ECO:0000256" key="4">
    <source>
        <dbReference type="ARBA" id="ARBA00023043"/>
    </source>
</evidence>
<dbReference type="Pfam" id="PF00023">
    <property type="entry name" value="Ank"/>
    <property type="match status" value="2"/>
</dbReference>
<dbReference type="PRINTS" id="PR01415">
    <property type="entry name" value="ANKYRIN"/>
</dbReference>
<sequence>MMEGEEHERQGGTPVITINGRAGTEEDSDDGKDRRSPSMNDRFNEDNSIQLESPSKRRLHLVVGASTIYPAYRKGERMPEETGTEKTVWQAIRDCSIKELDWLLTTKPEVTKETDYHGNTLLLIAAKYNLVESTRVLISHGVDVNEKNKHDGIAPLHEASKYGSADVGRLLIESGCDVMIRDNRKKTPLHHASRRGRDKIVEHLVQSNKCDIDARDEDKLTPLHESIIQKHENTAMLLIKSGADVTKTEINGSTPYMLSAAVELVGVMETIRKTVHKQVGESSVRTMVNQRDSWGNSALHVAVDNKCLRAVEEILTNAGDVNATNETGLTPLHSSAINGDLDIAVTLLSHEATVNVRDQDSFTPVHRACLFNRHEVLNALMKKGGDINMKTKDGMTPLILACSKGLLETVDFLLNNGAQISQADNLMRNALHWAVENAHLEVLLYLLKKSDSVMLEAMDHQEQTIMHYAAKLGNVAILQALIHQECTLDTRDMEGRTPLHVASEHDNEAAVEVLYHASNSELNDGDSDGQTPLLMAVKEGHYNSVKVLLSLGADIANRDENLCSVLHIAAREGHVKIMKVLLEHYADINATDKIKNTPLHTACKEGHVDCVQLLLDRNANSLARNIFKKTPLDVTLENRHSDVAVTFMKSKRWEEIIENRDPDGKTAVDEMIQNCPEAVTVIMDNCIESTGDFPDSIDYTQKLDFRFIDPGPDDVMCKRQRYFAFETMVRCNREDLLTHPLVQQCLLLKWRTFGRPVYFFDVTLFLLYLTIINIYCISMPKISTNLLDNVRRCPIFLDASMTSNQTIVNYFIQNGQTANYSIESEEFNILIASLSCVLLIFYIREAISIYSRRLRYLLNPFTYVTLVMLTGTSATLYPIGFIPCESQWRAAWIATLAAWISLISIMRALDVVGIYFVMLEQVFHSLLKIGVVLGVFLLAFSQAFYITMAQTPGFQQDQPYPATVLSMTLGELNFIDNFLSGTDQAFYIDNLVLFSLFALIMPISLMNLLIGVAVGDIDAVQKKAYLTRLGIQIDFLCNVEKTFPKYFQRKFHKISHKVTPNINMNSRFNRFYKFVFSERRNNAAFISQEQDFVTETVHQLKDEVKATRQQMAQTAALQKQSLELIKQLCDQLQVSYTLDNISLAESNRPATRGRPR</sequence>
<feature type="region of interest" description="Disordered" evidence="9">
    <location>
        <begin position="1"/>
        <end position="56"/>
    </location>
</feature>
<keyword evidence="4 8" id="KW-0040">ANK repeat</keyword>
<feature type="repeat" description="ANK" evidence="8">
    <location>
        <begin position="528"/>
        <end position="560"/>
    </location>
</feature>
<feature type="repeat" description="ANK" evidence="8">
    <location>
        <begin position="151"/>
        <end position="183"/>
    </location>
</feature>
<feature type="repeat" description="ANK" evidence="8">
    <location>
        <begin position="294"/>
        <end position="326"/>
    </location>
</feature>
<feature type="repeat" description="ANK" evidence="8">
    <location>
        <begin position="327"/>
        <end position="359"/>
    </location>
</feature>
<feature type="repeat" description="ANK" evidence="8">
    <location>
        <begin position="461"/>
        <end position="493"/>
    </location>
</feature>
<feature type="repeat" description="ANK" evidence="8">
    <location>
        <begin position="494"/>
        <end position="514"/>
    </location>
</feature>
<evidence type="ECO:0000256" key="6">
    <source>
        <dbReference type="ARBA" id="ARBA00023180"/>
    </source>
</evidence>
<feature type="transmembrane region" description="Helical" evidence="10">
    <location>
        <begin position="891"/>
        <end position="917"/>
    </location>
</feature>
<dbReference type="GO" id="GO:1902495">
    <property type="term" value="C:transmembrane transporter complex"/>
    <property type="evidence" value="ECO:0007669"/>
    <property type="project" value="TreeGrafter"/>
</dbReference>
<feature type="repeat" description="ANK" evidence="8">
    <location>
        <begin position="393"/>
        <end position="425"/>
    </location>
</feature>
<dbReference type="InterPro" id="IPR052076">
    <property type="entry name" value="TRP_cation_channel"/>
</dbReference>
<feature type="repeat" description="ANK" evidence="8">
    <location>
        <begin position="360"/>
        <end position="392"/>
    </location>
</feature>
<dbReference type="Gene3D" id="1.25.40.20">
    <property type="entry name" value="Ankyrin repeat-containing domain"/>
    <property type="match status" value="5"/>
</dbReference>
<dbReference type="PANTHER" id="PTHR47143:SF1">
    <property type="entry name" value="ION_TRANS DOMAIN-CONTAINING PROTEIN"/>
    <property type="match status" value="1"/>
</dbReference>
<keyword evidence="10" id="KW-0812">Transmembrane</keyword>
<keyword evidence="10" id="KW-1133">Transmembrane helix</keyword>
<feature type="transmembrane region" description="Helical" evidence="10">
    <location>
        <begin position="757"/>
        <end position="780"/>
    </location>
</feature>
<dbReference type="KEGG" id="cvn:111120108"/>
<keyword evidence="3" id="KW-0677">Repeat</keyword>
<keyword evidence="10" id="KW-0472">Membrane</keyword>
<evidence type="ECO:0000313" key="12">
    <source>
        <dbReference type="RefSeq" id="XP_022316497.1"/>
    </source>
</evidence>
<feature type="transmembrane region" description="Helical" evidence="10">
    <location>
        <begin position="991"/>
        <end position="1014"/>
    </location>
</feature>
<dbReference type="PROSITE" id="PS50088">
    <property type="entry name" value="ANK_REPEAT"/>
    <property type="match status" value="13"/>
</dbReference>
<evidence type="ECO:0000256" key="7">
    <source>
        <dbReference type="ARBA" id="ARBA00023303"/>
    </source>
</evidence>
<reference evidence="12" key="1">
    <citation type="submission" date="2025-08" db="UniProtKB">
        <authorList>
            <consortium name="RefSeq"/>
        </authorList>
    </citation>
    <scope>IDENTIFICATION</scope>
    <source>
        <tissue evidence="12">Whole sample</tissue>
    </source>
</reference>
<dbReference type="Pfam" id="PF12796">
    <property type="entry name" value="Ank_2"/>
    <property type="match status" value="4"/>
</dbReference>
<keyword evidence="1" id="KW-0813">Transport</keyword>
<feature type="repeat" description="ANK" evidence="8">
    <location>
        <begin position="594"/>
        <end position="626"/>
    </location>
</feature>
<keyword evidence="7" id="KW-0407">Ion channel</keyword>
<feature type="transmembrane region" description="Helical" evidence="10">
    <location>
        <begin position="929"/>
        <end position="948"/>
    </location>
</feature>
<evidence type="ECO:0000256" key="8">
    <source>
        <dbReference type="PROSITE-ProRule" id="PRU00023"/>
    </source>
</evidence>
<evidence type="ECO:0000256" key="10">
    <source>
        <dbReference type="SAM" id="Phobius"/>
    </source>
</evidence>
<evidence type="ECO:0000256" key="9">
    <source>
        <dbReference type="SAM" id="MobiDB-lite"/>
    </source>
</evidence>
<dbReference type="SUPFAM" id="SSF48403">
    <property type="entry name" value="Ankyrin repeat"/>
    <property type="match status" value="2"/>
</dbReference>
<name>A0A8B8CKX6_CRAVI</name>
<dbReference type="PROSITE" id="PS50297">
    <property type="entry name" value="ANK_REP_REGION"/>
    <property type="match status" value="10"/>
</dbReference>
<feature type="compositionally biased region" description="Polar residues" evidence="9">
    <location>
        <begin position="37"/>
        <end position="53"/>
    </location>
</feature>
<dbReference type="SMART" id="SM00248">
    <property type="entry name" value="ANK"/>
    <property type="match status" value="16"/>
</dbReference>
<evidence type="ECO:0000256" key="2">
    <source>
        <dbReference type="ARBA" id="ARBA00022606"/>
    </source>
</evidence>
<dbReference type="OrthoDB" id="1661883at2759"/>
<dbReference type="AlphaFoldDB" id="A0A8B8CKX6"/>
<evidence type="ECO:0000256" key="3">
    <source>
        <dbReference type="ARBA" id="ARBA00022737"/>
    </source>
</evidence>
<dbReference type="InterPro" id="IPR002110">
    <property type="entry name" value="Ankyrin_rpt"/>
</dbReference>
<proteinExistence type="predicted"/>
<evidence type="ECO:0000256" key="5">
    <source>
        <dbReference type="ARBA" id="ARBA00023065"/>
    </source>
</evidence>
<keyword evidence="5" id="KW-0406">Ion transport</keyword>
<dbReference type="GO" id="GO:0034220">
    <property type="term" value="P:monoatomic ion transmembrane transport"/>
    <property type="evidence" value="ECO:0007669"/>
    <property type="project" value="UniProtKB-KW"/>
</dbReference>
<dbReference type="RefSeq" id="XP_022316497.1">
    <property type="nucleotide sequence ID" value="XM_022460789.1"/>
</dbReference>
<feature type="transmembrane region" description="Helical" evidence="10">
    <location>
        <begin position="856"/>
        <end position="879"/>
    </location>
</feature>
<evidence type="ECO:0000313" key="11">
    <source>
        <dbReference type="Proteomes" id="UP000694844"/>
    </source>
</evidence>
<dbReference type="GO" id="GO:0022857">
    <property type="term" value="F:transmembrane transporter activity"/>
    <property type="evidence" value="ECO:0007669"/>
    <property type="project" value="TreeGrafter"/>
</dbReference>
<accession>A0A8B8CKX6</accession>
<keyword evidence="2" id="KW-0716">Sensory transduction</keyword>
<organism evidence="11 12">
    <name type="scientific">Crassostrea virginica</name>
    <name type="common">Eastern oyster</name>
    <dbReference type="NCBI Taxonomy" id="6565"/>
    <lineage>
        <taxon>Eukaryota</taxon>
        <taxon>Metazoa</taxon>
        <taxon>Spiralia</taxon>
        <taxon>Lophotrochozoa</taxon>
        <taxon>Mollusca</taxon>
        <taxon>Bivalvia</taxon>
        <taxon>Autobranchia</taxon>
        <taxon>Pteriomorphia</taxon>
        <taxon>Ostreida</taxon>
        <taxon>Ostreoidea</taxon>
        <taxon>Ostreidae</taxon>
        <taxon>Crassostrea</taxon>
    </lineage>
</organism>
<protein>
    <submittedName>
        <fullName evidence="12">Transient receptor potential cation channel subfamily A member 1-like</fullName>
    </submittedName>
</protein>
<feature type="repeat" description="ANK" evidence="8">
    <location>
        <begin position="218"/>
        <end position="250"/>
    </location>
</feature>
<dbReference type="Proteomes" id="UP000694844">
    <property type="component" value="Chromosome 2"/>
</dbReference>
<dbReference type="PANTHER" id="PTHR47143">
    <property type="entry name" value="TRANSIENT RECEPTOR POTENTIAL CATION CHANNEL PROTEIN PAINLESS"/>
    <property type="match status" value="1"/>
</dbReference>
<dbReference type="GeneID" id="111120108"/>
<evidence type="ECO:0000256" key="1">
    <source>
        <dbReference type="ARBA" id="ARBA00022448"/>
    </source>
</evidence>